<name>A0A2T2NYG4_CORCC</name>
<gene>
    <name evidence="7" type="ORF">BS50DRAFT_310217</name>
</gene>
<evidence type="ECO:0008006" key="9">
    <source>
        <dbReference type="Google" id="ProtNLM"/>
    </source>
</evidence>
<evidence type="ECO:0000256" key="5">
    <source>
        <dbReference type="ARBA" id="ARBA00034313"/>
    </source>
</evidence>
<dbReference type="EMBL" id="KZ678132">
    <property type="protein sequence ID" value="PSN70316.1"/>
    <property type="molecule type" value="Genomic_DNA"/>
</dbReference>
<keyword evidence="4 6" id="KW-0472">Membrane</keyword>
<organism evidence="7 8">
    <name type="scientific">Corynespora cassiicola Philippines</name>
    <dbReference type="NCBI Taxonomy" id="1448308"/>
    <lineage>
        <taxon>Eukaryota</taxon>
        <taxon>Fungi</taxon>
        <taxon>Dikarya</taxon>
        <taxon>Ascomycota</taxon>
        <taxon>Pezizomycotina</taxon>
        <taxon>Dothideomycetes</taxon>
        <taxon>Pleosporomycetidae</taxon>
        <taxon>Pleosporales</taxon>
        <taxon>Corynesporascaceae</taxon>
        <taxon>Corynespora</taxon>
    </lineage>
</organism>
<comment type="similarity">
    <text evidence="5">Belongs to the anthrone oxygenase family.</text>
</comment>
<keyword evidence="8" id="KW-1185">Reference proteome</keyword>
<evidence type="ECO:0000256" key="6">
    <source>
        <dbReference type="SAM" id="Phobius"/>
    </source>
</evidence>
<proteinExistence type="inferred from homology"/>
<keyword evidence="2 6" id="KW-0812">Transmembrane</keyword>
<evidence type="ECO:0000256" key="2">
    <source>
        <dbReference type="ARBA" id="ARBA00022692"/>
    </source>
</evidence>
<keyword evidence="3 6" id="KW-1133">Transmembrane helix</keyword>
<feature type="transmembrane region" description="Helical" evidence="6">
    <location>
        <begin position="22"/>
        <end position="48"/>
    </location>
</feature>
<dbReference type="AlphaFoldDB" id="A0A2T2NYG4"/>
<dbReference type="GO" id="GO:0016020">
    <property type="term" value="C:membrane"/>
    <property type="evidence" value="ECO:0007669"/>
    <property type="project" value="UniProtKB-SubCell"/>
</dbReference>
<evidence type="ECO:0000313" key="7">
    <source>
        <dbReference type="EMBL" id="PSN70316.1"/>
    </source>
</evidence>
<protein>
    <recommendedName>
        <fullName evidence="9">DUF1772-domain-containing protein</fullName>
    </recommendedName>
</protein>
<dbReference type="PANTHER" id="PTHR35042">
    <property type="entry name" value="ANTHRONE OXYGENASE ENCC"/>
    <property type="match status" value="1"/>
</dbReference>
<dbReference type="Proteomes" id="UP000240883">
    <property type="component" value="Unassembled WGS sequence"/>
</dbReference>
<dbReference type="Pfam" id="PF08592">
    <property type="entry name" value="Anthrone_oxy"/>
    <property type="match status" value="1"/>
</dbReference>
<dbReference type="OrthoDB" id="5343383at2759"/>
<feature type="transmembrane region" description="Helical" evidence="6">
    <location>
        <begin position="55"/>
        <end position="75"/>
    </location>
</feature>
<dbReference type="InterPro" id="IPR013901">
    <property type="entry name" value="Anthrone_oxy"/>
</dbReference>
<evidence type="ECO:0000256" key="4">
    <source>
        <dbReference type="ARBA" id="ARBA00023136"/>
    </source>
</evidence>
<evidence type="ECO:0000256" key="1">
    <source>
        <dbReference type="ARBA" id="ARBA00004141"/>
    </source>
</evidence>
<accession>A0A2T2NYG4</accession>
<evidence type="ECO:0000256" key="3">
    <source>
        <dbReference type="ARBA" id="ARBA00022989"/>
    </source>
</evidence>
<reference evidence="7 8" key="1">
    <citation type="journal article" date="2018" name="Front. Microbiol.">
        <title>Genome-Wide Analysis of Corynespora cassiicola Leaf Fall Disease Putative Effectors.</title>
        <authorList>
            <person name="Lopez D."/>
            <person name="Ribeiro S."/>
            <person name="Label P."/>
            <person name="Fumanal B."/>
            <person name="Venisse J.S."/>
            <person name="Kohler A."/>
            <person name="de Oliveira R.R."/>
            <person name="Labutti K."/>
            <person name="Lipzen A."/>
            <person name="Lail K."/>
            <person name="Bauer D."/>
            <person name="Ohm R.A."/>
            <person name="Barry K.W."/>
            <person name="Spatafora J."/>
            <person name="Grigoriev I.V."/>
            <person name="Martin F.M."/>
            <person name="Pujade-Renaud V."/>
        </authorList>
    </citation>
    <scope>NUCLEOTIDE SEQUENCE [LARGE SCALE GENOMIC DNA]</scope>
    <source>
        <strain evidence="7 8">Philippines</strain>
    </source>
</reference>
<sequence>MVIPPIADHAPPKLLAKQWLQAYQYAATFVPPLVISGTFSNAVLAYLTPSSTSKALHGLAAVLMWSVAPVTLFYFEPIINGAGKWKVQQILQDEGFRMKEQEGIMPSPFVHTAKPEARKWAEGVEMKDIARKWAEWNAWRCVATACALGFSAVATLNWEGRVP</sequence>
<comment type="subcellular location">
    <subcellularLocation>
        <location evidence="1">Membrane</location>
        <topology evidence="1">Multi-pass membrane protein</topology>
    </subcellularLocation>
</comment>
<evidence type="ECO:0000313" key="8">
    <source>
        <dbReference type="Proteomes" id="UP000240883"/>
    </source>
</evidence>
<dbReference type="PANTHER" id="PTHR35042:SF1">
    <property type="entry name" value="DUF1772-DOMAIN-CONTAINING PROTEIN"/>
    <property type="match status" value="1"/>
</dbReference>